<comment type="cofactor">
    <cofactor evidence="1">
        <name>Zn(2+)</name>
        <dbReference type="ChEBI" id="CHEBI:29105"/>
    </cofactor>
</comment>
<dbReference type="Gene3D" id="3.40.800.20">
    <property type="entry name" value="Histone deacetylase domain"/>
    <property type="match status" value="1"/>
</dbReference>
<dbReference type="CDD" id="cd04301">
    <property type="entry name" value="NAT_SF"/>
    <property type="match status" value="1"/>
</dbReference>
<reference evidence="7 8" key="1">
    <citation type="submission" date="2019-05" db="EMBL/GenBank/DDBJ databases">
        <title>Ruegeria sp. nov., isolated from tidal flat.</title>
        <authorList>
            <person name="Kim W."/>
        </authorList>
    </citation>
    <scope>NUCLEOTIDE SEQUENCE [LARGE SCALE GENOMIC DNA]</scope>
    <source>
        <strain evidence="7 8">CAU 1488</strain>
    </source>
</reference>
<proteinExistence type="inferred from homology"/>
<evidence type="ECO:0000313" key="8">
    <source>
        <dbReference type="Proteomes" id="UP001193035"/>
    </source>
</evidence>
<dbReference type="Pfam" id="PF00583">
    <property type="entry name" value="Acetyltransf_1"/>
    <property type="match status" value="1"/>
</dbReference>
<keyword evidence="8" id="KW-1185">Reference proteome</keyword>
<dbReference type="EMBL" id="VCPD01000006">
    <property type="protein sequence ID" value="TMV05628.1"/>
    <property type="molecule type" value="Genomic_DNA"/>
</dbReference>
<gene>
    <name evidence="7" type="ORF">FGK63_16425</name>
</gene>
<dbReference type="PANTHER" id="PTHR10625">
    <property type="entry name" value="HISTONE DEACETYLASE HDAC1-RELATED"/>
    <property type="match status" value="1"/>
</dbReference>
<dbReference type="PANTHER" id="PTHR10625:SF17">
    <property type="entry name" value="HISTONE DEACETYLASE 8"/>
    <property type="match status" value="1"/>
</dbReference>
<sequence length="752" mass="82924">MFRIRKVPDARAPANRVAVAEAQEILRAQFPGMNPGEIDDLPVKLEDPFAQRFVAELFVAEDARAHVRAAAVLLYDPELAFAFLDMLSVSPKVKAGSGIGGAVYERLRLEASELGAQGLYFECLPDDPEQSPDDDIRKQNIDRLRFYEQFGARPITGTAYETPLKPGDTDVPHLVFDGLDRHDLPDAGRLAAIVRAILERKYGDLCPPDYVEAVVASVRDGGYALRPPRYRKAGAPKAPLGGPRLIPLVVNDRHDIHHVRERGYVESPVRISAILGELDASGLFARQEPQHYPDHWIREVHDPRLVDYLKTACAEAPENTSVYPYVFPVRNATRRPKERSVLAGYWCIDTFTPINRNAWPAARRAVDCVLTAADAVIAGASGAYALVRPPGHHAEYRTFGGFCYVCNCAVAANYLSRYGRVAILDIDYHHGNGQQDIFYERPDVLTVSIHGHPSFAYPYFTGFKDETGRGAGAGFNLNLPLPESVTPDKYRDTLEVALKRIDEFAPDFLVLSLGFDTGRGDPTGTWSNRAEDFRKIGARIAEVGLPTVVVQEGGYRIRTLGTNARNFFTGFAGAAGPVRDKRRTTSAAPARRVWRTTLQPEDPAQIRALVAATDRFSAEEIAIAEELAVERIERGRASGYEFVLVSDGNRLAGYTCYGRIPGSETSWDLYWIAVAPALQGKGLGAQLMARTEDAIRRAGGMKVYIDTSTGPAYAATRVFYARQGYHLAAEFPNFYRAGDGKAVYTKNVTAPE</sequence>
<keyword evidence="5" id="KW-0862">Zinc</keyword>
<dbReference type="Proteomes" id="UP001193035">
    <property type="component" value="Unassembled WGS sequence"/>
</dbReference>
<dbReference type="SUPFAM" id="SSF52768">
    <property type="entry name" value="Arginase/deacetylase"/>
    <property type="match status" value="1"/>
</dbReference>
<dbReference type="SUPFAM" id="SSF55729">
    <property type="entry name" value="Acyl-CoA N-acyltransferases (Nat)"/>
    <property type="match status" value="2"/>
</dbReference>
<evidence type="ECO:0000256" key="5">
    <source>
        <dbReference type="ARBA" id="ARBA00022833"/>
    </source>
</evidence>
<name>A0ABY2WUE8_9RHOB</name>
<dbReference type="CDD" id="cd10001">
    <property type="entry name" value="HDAC_classII_APAH"/>
    <property type="match status" value="1"/>
</dbReference>
<evidence type="ECO:0000259" key="6">
    <source>
        <dbReference type="PROSITE" id="PS51186"/>
    </source>
</evidence>
<keyword evidence="3" id="KW-0479">Metal-binding</keyword>
<accession>A0ABY2WUE8</accession>
<dbReference type="InterPro" id="IPR000286">
    <property type="entry name" value="HDACs"/>
</dbReference>
<dbReference type="InterPro" id="IPR000182">
    <property type="entry name" value="GNAT_dom"/>
</dbReference>
<dbReference type="InterPro" id="IPR023801">
    <property type="entry name" value="His_deacetylse_dom"/>
</dbReference>
<dbReference type="PRINTS" id="PR01270">
    <property type="entry name" value="HDASUPER"/>
</dbReference>
<evidence type="ECO:0000313" key="7">
    <source>
        <dbReference type="EMBL" id="TMV05628.1"/>
    </source>
</evidence>
<dbReference type="Pfam" id="PF00850">
    <property type="entry name" value="Hist_deacetyl"/>
    <property type="match status" value="1"/>
</dbReference>
<dbReference type="InterPro" id="IPR016181">
    <property type="entry name" value="Acyl_CoA_acyltransferase"/>
</dbReference>
<dbReference type="Gene3D" id="3.40.630.30">
    <property type="match status" value="2"/>
</dbReference>
<keyword evidence="4" id="KW-0378">Hydrolase</keyword>
<protein>
    <submittedName>
        <fullName evidence="7">GNAT family N-acetyltransferase</fullName>
    </submittedName>
</protein>
<evidence type="ECO:0000256" key="3">
    <source>
        <dbReference type="ARBA" id="ARBA00022723"/>
    </source>
</evidence>
<feature type="domain" description="N-acetyltransferase" evidence="6">
    <location>
        <begin position="2"/>
        <end position="178"/>
    </location>
</feature>
<dbReference type="InterPro" id="IPR023696">
    <property type="entry name" value="Ureohydrolase_dom_sf"/>
</dbReference>
<comment type="similarity">
    <text evidence="2">Belongs to the histone deacetylase family.</text>
</comment>
<evidence type="ECO:0000256" key="2">
    <source>
        <dbReference type="ARBA" id="ARBA00005947"/>
    </source>
</evidence>
<feature type="domain" description="N-acetyltransferase" evidence="6">
    <location>
        <begin position="596"/>
        <end position="749"/>
    </location>
</feature>
<dbReference type="PROSITE" id="PS51186">
    <property type="entry name" value="GNAT"/>
    <property type="match status" value="2"/>
</dbReference>
<dbReference type="RefSeq" id="WP_138844242.1">
    <property type="nucleotide sequence ID" value="NZ_VCPD01000006.1"/>
</dbReference>
<comment type="caution">
    <text evidence="7">The sequence shown here is derived from an EMBL/GenBank/DDBJ whole genome shotgun (WGS) entry which is preliminary data.</text>
</comment>
<dbReference type="InterPro" id="IPR037138">
    <property type="entry name" value="His_deacetylse_dom_sf"/>
</dbReference>
<evidence type="ECO:0000256" key="4">
    <source>
        <dbReference type="ARBA" id="ARBA00022801"/>
    </source>
</evidence>
<organism evidence="7 8">
    <name type="scientific">Ruegeria sediminis</name>
    <dbReference type="NCBI Taxonomy" id="2583820"/>
    <lineage>
        <taxon>Bacteria</taxon>
        <taxon>Pseudomonadati</taxon>
        <taxon>Pseudomonadota</taxon>
        <taxon>Alphaproteobacteria</taxon>
        <taxon>Rhodobacterales</taxon>
        <taxon>Roseobacteraceae</taxon>
        <taxon>Ruegeria</taxon>
    </lineage>
</organism>
<evidence type="ECO:0000256" key="1">
    <source>
        <dbReference type="ARBA" id="ARBA00001947"/>
    </source>
</evidence>